<dbReference type="EMBL" id="ACGC01000118">
    <property type="protein sequence ID" value="EEI82053.1"/>
    <property type="molecule type" value="Genomic_DNA"/>
</dbReference>
<proteinExistence type="predicted"/>
<name>C2CKC2_9FIRM</name>
<reference evidence="1 2" key="1">
    <citation type="submission" date="2009-01" db="EMBL/GenBank/DDBJ databases">
        <authorList>
            <person name="Qin X."/>
            <person name="Bachman B."/>
            <person name="Battles P."/>
            <person name="Bell A."/>
            <person name="Bess C."/>
            <person name="Bickham C."/>
            <person name="Chaboub L."/>
            <person name="Chen D."/>
            <person name="Coyle M."/>
            <person name="Deiros D.R."/>
            <person name="Dinh H."/>
            <person name="Forbes L."/>
            <person name="Fowler G."/>
            <person name="Francisco L."/>
            <person name="Fu Q."/>
            <person name="Gubbala S."/>
            <person name="Hale W."/>
            <person name="Han Y."/>
            <person name="Hemphill L."/>
            <person name="Highlander S.K."/>
            <person name="Hirani K."/>
            <person name="Hogues M."/>
            <person name="Jackson L."/>
            <person name="Jakkamsetti A."/>
            <person name="Javaid M."/>
            <person name="Jiang H."/>
            <person name="Korchina V."/>
            <person name="Kovar C."/>
            <person name="Lara F."/>
            <person name="Lee S."/>
            <person name="Mata R."/>
            <person name="Mathew T."/>
            <person name="Moen C."/>
            <person name="Morales K."/>
            <person name="Munidasa M."/>
            <person name="Nazareth L."/>
            <person name="Ngo R."/>
            <person name="Nguyen L."/>
            <person name="Okwuonu G."/>
            <person name="Ongeri F."/>
            <person name="Patil S."/>
            <person name="Petrosino J."/>
            <person name="Pham C."/>
            <person name="Pham P."/>
            <person name="Pu L.-L."/>
            <person name="Puazo M."/>
            <person name="Raj R."/>
            <person name="Reid J."/>
            <person name="Rouhana J."/>
            <person name="Saada N."/>
            <person name="Shang Y."/>
            <person name="Simmons D."/>
            <person name="Thornton R."/>
            <person name="Warren J."/>
            <person name="Weissenberger G."/>
            <person name="Zhang J."/>
            <person name="Zhang L."/>
            <person name="Zhou C."/>
            <person name="Zhu D."/>
            <person name="Muzny D."/>
            <person name="Worley K."/>
            <person name="Gibbs R."/>
        </authorList>
    </citation>
    <scope>NUCLEOTIDE SEQUENCE [LARGE SCALE GENOMIC DNA]</scope>
    <source>
        <strain evidence="1 2">ATCC 35098</strain>
    </source>
</reference>
<dbReference type="AlphaFoldDB" id="C2CKC2"/>
<evidence type="ECO:0000313" key="2">
    <source>
        <dbReference type="Proteomes" id="UP000003744"/>
    </source>
</evidence>
<organism evidence="1 2">
    <name type="scientific">Anaerococcus tetradius ATCC 35098</name>
    <dbReference type="NCBI Taxonomy" id="525255"/>
    <lineage>
        <taxon>Bacteria</taxon>
        <taxon>Bacillati</taxon>
        <taxon>Bacillota</taxon>
        <taxon>Tissierellia</taxon>
        <taxon>Tissierellales</taxon>
        <taxon>Peptoniphilaceae</taxon>
        <taxon>Anaerococcus</taxon>
    </lineage>
</organism>
<gene>
    <name evidence="1" type="ORF">HMPREF0077_1932</name>
</gene>
<accession>C2CKC2</accession>
<dbReference type="Proteomes" id="UP000003744">
    <property type="component" value="Unassembled WGS sequence"/>
</dbReference>
<sequence length="39" mass="4454">MSSRMSKQAFEEGSLSLSTFFSLTLRLTCEISPHFIRSK</sequence>
<protein>
    <submittedName>
        <fullName evidence="1">Uncharacterized protein</fullName>
    </submittedName>
</protein>
<comment type="caution">
    <text evidence="1">The sequence shown here is derived from an EMBL/GenBank/DDBJ whole genome shotgun (WGS) entry which is preliminary data.</text>
</comment>
<dbReference type="HOGENOM" id="CLU_3303841_0_0_9"/>
<evidence type="ECO:0000313" key="1">
    <source>
        <dbReference type="EMBL" id="EEI82053.1"/>
    </source>
</evidence>